<dbReference type="AlphaFoldDB" id="A0A8J3FYR3"/>
<dbReference type="RefSeq" id="WP_189062137.1">
    <property type="nucleotide sequence ID" value="NZ_BMMK01000068.1"/>
</dbReference>
<reference evidence="1" key="2">
    <citation type="submission" date="2020-09" db="EMBL/GenBank/DDBJ databases">
        <authorList>
            <person name="Sun Q."/>
            <person name="Zhou Y."/>
        </authorList>
    </citation>
    <scope>NUCLEOTIDE SEQUENCE</scope>
    <source>
        <strain evidence="1">CGMCC 4.5737</strain>
    </source>
</reference>
<protein>
    <recommendedName>
        <fullName evidence="3">Sigma-70 family RNA polymerase sigma factor</fullName>
    </recommendedName>
</protein>
<proteinExistence type="predicted"/>
<comment type="caution">
    <text evidence="1">The sequence shown here is derived from an EMBL/GenBank/DDBJ whole genome shotgun (WGS) entry which is preliminary data.</text>
</comment>
<gene>
    <name evidence="1" type="ORF">GCM10012275_63530</name>
</gene>
<keyword evidence="2" id="KW-1185">Reference proteome</keyword>
<accession>A0A8J3FYR3</accession>
<evidence type="ECO:0008006" key="3">
    <source>
        <dbReference type="Google" id="ProtNLM"/>
    </source>
</evidence>
<evidence type="ECO:0000313" key="1">
    <source>
        <dbReference type="EMBL" id="GGM84175.1"/>
    </source>
</evidence>
<dbReference type="Proteomes" id="UP000637578">
    <property type="component" value="Unassembled WGS sequence"/>
</dbReference>
<reference evidence="1" key="1">
    <citation type="journal article" date="2014" name="Int. J. Syst. Evol. Microbiol.">
        <title>Complete genome sequence of Corynebacterium casei LMG S-19264T (=DSM 44701T), isolated from a smear-ripened cheese.</title>
        <authorList>
            <consortium name="US DOE Joint Genome Institute (JGI-PGF)"/>
            <person name="Walter F."/>
            <person name="Albersmeier A."/>
            <person name="Kalinowski J."/>
            <person name="Ruckert C."/>
        </authorList>
    </citation>
    <scope>NUCLEOTIDE SEQUENCE</scope>
    <source>
        <strain evidence="1">CGMCC 4.5737</strain>
    </source>
</reference>
<dbReference type="EMBL" id="BMMK01000068">
    <property type="protein sequence ID" value="GGM84175.1"/>
    <property type="molecule type" value="Genomic_DNA"/>
</dbReference>
<name>A0A8J3FYR3_9PSEU</name>
<evidence type="ECO:0000313" key="2">
    <source>
        <dbReference type="Proteomes" id="UP000637578"/>
    </source>
</evidence>
<sequence length="280" mass="31054">MHPELEELNALDDPVDRAKRAGELVAEHQTVVTELSRIRREALEELVARGSKPGEIAKALGMTRARVSQLLSTGPRSERAFLGYGTLTVALGGKREGGKEQNKAGKVVTQEDMNSYERLRDLAQTLGLDTRYEVIQPPGFVNLNRDNLVVICGPRLSPLISQVLESDDKLGFERDQQGWYLVDKRAGQIHRSPMDAGEPRDHAYLGRLPRLDGRGTFLYIAGIHAIGAAGVVHFIENNLAELYAEAKTKRFSTLITCTFNPETLEVQSSQQLSPYYREGA</sequence>
<organism evidence="1 2">
    <name type="scientific">Longimycelium tulufanense</name>
    <dbReference type="NCBI Taxonomy" id="907463"/>
    <lineage>
        <taxon>Bacteria</taxon>
        <taxon>Bacillati</taxon>
        <taxon>Actinomycetota</taxon>
        <taxon>Actinomycetes</taxon>
        <taxon>Pseudonocardiales</taxon>
        <taxon>Pseudonocardiaceae</taxon>
        <taxon>Longimycelium</taxon>
    </lineage>
</organism>